<dbReference type="AlphaFoldDB" id="C5DAB2"/>
<evidence type="ECO:0000256" key="2">
    <source>
        <dbReference type="ARBA" id="ARBA00022448"/>
    </source>
</evidence>
<dbReference type="GO" id="GO:0030001">
    <property type="term" value="P:metal ion transport"/>
    <property type="evidence" value="ECO:0007669"/>
    <property type="project" value="InterPro"/>
</dbReference>
<comment type="similarity">
    <text evidence="5">Belongs to the bacterial solute-binding protein 9 family.</text>
</comment>
<reference evidence="6" key="1">
    <citation type="submission" date="2009-06" db="EMBL/GenBank/DDBJ databases">
        <title>Complete sequence of chromosome of Geopacillus sp. WCH70.</title>
        <authorList>
            <consortium name="US DOE Joint Genome Institute"/>
            <person name="Lucas S."/>
            <person name="Copeland A."/>
            <person name="Lapidus A."/>
            <person name="Glavina del Rio T."/>
            <person name="Dalin E."/>
            <person name="Tice H."/>
            <person name="Bruce D."/>
            <person name="Goodwin L."/>
            <person name="Pitluck S."/>
            <person name="Chertkov O."/>
            <person name="Brettin T."/>
            <person name="Detter J.C."/>
            <person name="Han C."/>
            <person name="Larimer F."/>
            <person name="Land M."/>
            <person name="Hauser L."/>
            <person name="Kyrpides N."/>
            <person name="Mikhailova N."/>
            <person name="Brumm P."/>
            <person name="Mead D.A."/>
            <person name="Richardson P."/>
        </authorList>
    </citation>
    <scope>NUCLEOTIDE SEQUENCE [LARGE SCALE GENOMIC DNA]</scope>
    <source>
        <strain evidence="6">WCH70</strain>
    </source>
</reference>
<accession>C5DAB2</accession>
<evidence type="ECO:0000313" key="6">
    <source>
        <dbReference type="EMBL" id="ACS24226.1"/>
    </source>
</evidence>
<dbReference type="InterPro" id="IPR050492">
    <property type="entry name" value="Bact_metal-bind_prot9"/>
</dbReference>
<dbReference type="Pfam" id="PF01297">
    <property type="entry name" value="ZnuA"/>
    <property type="match status" value="1"/>
</dbReference>
<evidence type="ECO:0000256" key="1">
    <source>
        <dbReference type="ARBA" id="ARBA00004196"/>
    </source>
</evidence>
<dbReference type="OrthoDB" id="9793396at2"/>
<dbReference type="Gene3D" id="3.40.50.1980">
    <property type="entry name" value="Nitrogenase molybdenum iron protein domain"/>
    <property type="match status" value="2"/>
</dbReference>
<name>C5DAB2_GEOSW</name>
<dbReference type="CDD" id="cd01016">
    <property type="entry name" value="TroA"/>
    <property type="match status" value="1"/>
</dbReference>
<organism evidence="6">
    <name type="scientific">Geobacillus sp. (strain WCH70)</name>
    <dbReference type="NCBI Taxonomy" id="471223"/>
    <lineage>
        <taxon>Bacteria</taxon>
        <taxon>Bacillati</taxon>
        <taxon>Bacillota</taxon>
        <taxon>Bacilli</taxon>
        <taxon>Bacillales</taxon>
        <taxon>Anoxybacillaceae</taxon>
        <taxon>Geobacillus</taxon>
    </lineage>
</organism>
<dbReference type="InterPro" id="IPR006129">
    <property type="entry name" value="AdhesinB"/>
</dbReference>
<keyword evidence="3" id="KW-0479">Metal-binding</keyword>
<proteinExistence type="inferred from homology"/>
<evidence type="ECO:0000256" key="4">
    <source>
        <dbReference type="ARBA" id="ARBA00022729"/>
    </source>
</evidence>
<dbReference type="HOGENOM" id="CLU_016838_1_1_9"/>
<dbReference type="PROSITE" id="PS51257">
    <property type="entry name" value="PROKAR_LIPOPROTEIN"/>
    <property type="match status" value="1"/>
</dbReference>
<dbReference type="PANTHER" id="PTHR42953:SF1">
    <property type="entry name" value="METAL-BINDING PROTEIN HI_0362-RELATED"/>
    <property type="match status" value="1"/>
</dbReference>
<keyword evidence="2 5" id="KW-0813">Transport</keyword>
<evidence type="ECO:0000256" key="5">
    <source>
        <dbReference type="RuleBase" id="RU003512"/>
    </source>
</evidence>
<dbReference type="GO" id="GO:0046872">
    <property type="term" value="F:metal ion binding"/>
    <property type="evidence" value="ECO:0007669"/>
    <property type="project" value="UniProtKB-KW"/>
</dbReference>
<keyword evidence="4" id="KW-0732">Signal</keyword>
<dbReference type="GO" id="GO:0030313">
    <property type="term" value="C:cell envelope"/>
    <property type="evidence" value="ECO:0007669"/>
    <property type="project" value="UniProtKB-SubCell"/>
</dbReference>
<dbReference type="SUPFAM" id="SSF53807">
    <property type="entry name" value="Helical backbone' metal receptor"/>
    <property type="match status" value="1"/>
</dbReference>
<sequence length="299" mass="33585">MKKWWMSLVCVFFLFGCSNEKSVSDKINITVTTGQIADIVEHVGGDHVHVEALMGPGVDPHLYKASQGDIQKLSSADLIFYNGLHLEGKMGEIFEKMEKEKKVVAVAEAIPKEKLIQMDGTYDPHVWFDLDLWSYAVKAVRDELIEFDPTHKEDYEKNAKAYIAQLMELKQEAQKEISSIPKQQRVMITAHDAFHYFGRAYDMEVIGLQGLSTDAEYGLKDVQELVNTIVERNIKAVFVESSVSKKAIQAVVEGAKQRGHDVKIGGELFSDALGEKGTEEGTFVGMYRHNVKTIVKSLK</sequence>
<gene>
    <name evidence="6" type="ordered locus">GWCH70_1397</name>
</gene>
<dbReference type="eggNOG" id="COG0803">
    <property type="taxonomic scope" value="Bacteria"/>
</dbReference>
<evidence type="ECO:0000256" key="3">
    <source>
        <dbReference type="ARBA" id="ARBA00022723"/>
    </source>
</evidence>
<dbReference type="PRINTS" id="PR00690">
    <property type="entry name" value="ADHESNFAMILY"/>
</dbReference>
<dbReference type="STRING" id="471223.GWCH70_1397"/>
<comment type="subcellular location">
    <subcellularLocation>
        <location evidence="1">Cell envelope</location>
    </subcellularLocation>
</comment>
<dbReference type="KEGG" id="gwc:GWCH70_1397"/>
<dbReference type="PANTHER" id="PTHR42953">
    <property type="entry name" value="HIGH-AFFINITY ZINC UPTAKE SYSTEM PROTEIN ZNUA-RELATED"/>
    <property type="match status" value="1"/>
</dbReference>
<dbReference type="GO" id="GO:0007155">
    <property type="term" value="P:cell adhesion"/>
    <property type="evidence" value="ECO:0007669"/>
    <property type="project" value="InterPro"/>
</dbReference>
<protein>
    <submittedName>
        <fullName evidence="6">Periplasmic solute binding protein</fullName>
    </submittedName>
</protein>
<dbReference type="PRINTS" id="PR00691">
    <property type="entry name" value="ADHESINB"/>
</dbReference>
<dbReference type="EMBL" id="CP001638">
    <property type="protein sequence ID" value="ACS24226.1"/>
    <property type="molecule type" value="Genomic_DNA"/>
</dbReference>
<dbReference type="InterPro" id="IPR006128">
    <property type="entry name" value="Lipoprotein_PsaA-like"/>
</dbReference>
<dbReference type="InterPro" id="IPR006127">
    <property type="entry name" value="ZnuA-like"/>
</dbReference>